<dbReference type="EMBL" id="CP113520">
    <property type="protein sequence ID" value="WAJ29539.1"/>
    <property type="molecule type" value="Genomic_DNA"/>
</dbReference>
<proteinExistence type="predicted"/>
<accession>A0ACD4NRV8</accession>
<dbReference type="Proteomes" id="UP001163223">
    <property type="component" value="Chromosome"/>
</dbReference>
<keyword evidence="2" id="KW-1185">Reference proteome</keyword>
<organism evidence="1 2">
    <name type="scientific">Antarcticirhabdus aurantiaca</name>
    <dbReference type="NCBI Taxonomy" id="2606717"/>
    <lineage>
        <taxon>Bacteria</taxon>
        <taxon>Pseudomonadati</taxon>
        <taxon>Pseudomonadota</taxon>
        <taxon>Alphaproteobacteria</taxon>
        <taxon>Hyphomicrobiales</taxon>
        <taxon>Aurantimonadaceae</taxon>
        <taxon>Antarcticirhabdus</taxon>
    </lineage>
</organism>
<name>A0ACD4NRV8_9HYPH</name>
<reference evidence="1" key="1">
    <citation type="submission" date="2022-11" db="EMBL/GenBank/DDBJ databases">
        <title>beta-Carotene-producing bacterium, Jeongeuplla avenae sp. nov., alleviates the salt stress of Arabidopsis seedlings.</title>
        <authorList>
            <person name="Jiang L."/>
            <person name="Lee J."/>
        </authorList>
    </citation>
    <scope>NUCLEOTIDE SEQUENCE</scope>
    <source>
        <strain evidence="1">DY_R2A_6</strain>
    </source>
</reference>
<gene>
    <name evidence="1" type="ORF">OXU80_04705</name>
</gene>
<sequence length="204" mass="23915">MQSILRAPHFTHPRGAACDTIDFARIPFDELEPGRCDPQAGRLLRVAFALNWRSHLGIMKDLVTAFSIEEFIALVKRADERRVWEYVDLPEKLLPYVLVLLADFTPDTAYRPNRIYGRFRPLTRWERFWVPERRQTLSDLWIRVPPIDYIVRGGFRLPNDPTALPPVDDYDVDTFVFDAHFLERPAPITVDFMVTRVRDELGFQ</sequence>
<protein>
    <submittedName>
        <fullName evidence="1">Uncharacterized protein</fullName>
    </submittedName>
</protein>
<evidence type="ECO:0000313" key="1">
    <source>
        <dbReference type="EMBL" id="WAJ29539.1"/>
    </source>
</evidence>
<evidence type="ECO:0000313" key="2">
    <source>
        <dbReference type="Proteomes" id="UP001163223"/>
    </source>
</evidence>